<name>A0A0N4ZT97_PARTI</name>
<keyword evidence="2" id="KW-0547">Nucleotide-binding</keyword>
<organism evidence="8 9">
    <name type="scientific">Parastrongyloides trichosuri</name>
    <name type="common">Possum-specific nematode worm</name>
    <dbReference type="NCBI Taxonomy" id="131310"/>
    <lineage>
        <taxon>Eukaryota</taxon>
        <taxon>Metazoa</taxon>
        <taxon>Ecdysozoa</taxon>
        <taxon>Nematoda</taxon>
        <taxon>Chromadorea</taxon>
        <taxon>Rhabditida</taxon>
        <taxon>Tylenchina</taxon>
        <taxon>Panagrolaimomorpha</taxon>
        <taxon>Strongyloidoidea</taxon>
        <taxon>Strongyloididae</taxon>
        <taxon>Parastrongyloides</taxon>
    </lineage>
</organism>
<dbReference type="Gene3D" id="1.20.120.1080">
    <property type="match status" value="1"/>
</dbReference>
<dbReference type="InterPro" id="IPR001650">
    <property type="entry name" value="Helicase_C-like"/>
</dbReference>
<comment type="similarity">
    <text evidence="1">Belongs to the DEAD box helicase family. DEAH subfamily.</text>
</comment>
<dbReference type="InterPro" id="IPR014001">
    <property type="entry name" value="Helicase_ATP-bd"/>
</dbReference>
<dbReference type="SUPFAM" id="SSF52540">
    <property type="entry name" value="P-loop containing nucleoside triphosphate hydrolases"/>
    <property type="match status" value="1"/>
</dbReference>
<dbReference type="GO" id="GO:1990904">
    <property type="term" value="C:ribonucleoprotein complex"/>
    <property type="evidence" value="ECO:0007669"/>
    <property type="project" value="TreeGrafter"/>
</dbReference>
<protein>
    <submittedName>
        <fullName evidence="9">RNA helicase</fullName>
    </submittedName>
</protein>
<dbReference type="GO" id="GO:0003724">
    <property type="term" value="F:RNA helicase activity"/>
    <property type="evidence" value="ECO:0007669"/>
    <property type="project" value="TreeGrafter"/>
</dbReference>
<dbReference type="InterPro" id="IPR011545">
    <property type="entry name" value="DEAD/DEAH_box_helicase_dom"/>
</dbReference>
<proteinExistence type="inferred from homology"/>
<dbReference type="SMART" id="SM00487">
    <property type="entry name" value="DEXDc"/>
    <property type="match status" value="1"/>
</dbReference>
<dbReference type="GO" id="GO:0050684">
    <property type="term" value="P:regulation of mRNA processing"/>
    <property type="evidence" value="ECO:0007669"/>
    <property type="project" value="TreeGrafter"/>
</dbReference>
<dbReference type="PROSITE" id="PS51192">
    <property type="entry name" value="HELICASE_ATP_BIND_1"/>
    <property type="match status" value="1"/>
</dbReference>
<evidence type="ECO:0000313" key="9">
    <source>
        <dbReference type="WBParaSite" id="PTRK_0001172600.1"/>
    </source>
</evidence>
<evidence type="ECO:0000313" key="8">
    <source>
        <dbReference type="Proteomes" id="UP000038045"/>
    </source>
</evidence>
<evidence type="ECO:0000256" key="3">
    <source>
        <dbReference type="ARBA" id="ARBA00022801"/>
    </source>
</evidence>
<reference evidence="9" key="1">
    <citation type="submission" date="2017-02" db="UniProtKB">
        <authorList>
            <consortium name="WormBaseParasite"/>
        </authorList>
    </citation>
    <scope>IDENTIFICATION</scope>
</reference>
<dbReference type="InterPro" id="IPR027417">
    <property type="entry name" value="P-loop_NTPase"/>
</dbReference>
<evidence type="ECO:0000256" key="4">
    <source>
        <dbReference type="ARBA" id="ARBA00022806"/>
    </source>
</evidence>
<dbReference type="GO" id="GO:0016887">
    <property type="term" value="F:ATP hydrolysis activity"/>
    <property type="evidence" value="ECO:0007669"/>
    <property type="project" value="TreeGrafter"/>
</dbReference>
<dbReference type="GO" id="GO:0045944">
    <property type="term" value="P:positive regulation of transcription by RNA polymerase II"/>
    <property type="evidence" value="ECO:0007669"/>
    <property type="project" value="TreeGrafter"/>
</dbReference>
<dbReference type="Pfam" id="PF00270">
    <property type="entry name" value="DEAD"/>
    <property type="match status" value="1"/>
</dbReference>
<dbReference type="WBParaSite" id="PTRK_0001172600.1">
    <property type="protein sequence ID" value="PTRK_0001172600.1"/>
    <property type="gene ID" value="PTRK_0001172600"/>
</dbReference>
<dbReference type="SMART" id="SM00490">
    <property type="entry name" value="HELICc"/>
    <property type="match status" value="1"/>
</dbReference>
<dbReference type="GO" id="GO:0003723">
    <property type="term" value="F:RNA binding"/>
    <property type="evidence" value="ECO:0007669"/>
    <property type="project" value="TreeGrafter"/>
</dbReference>
<keyword evidence="4" id="KW-0347">Helicase</keyword>
<dbReference type="GO" id="GO:0043138">
    <property type="term" value="F:3'-5' DNA helicase activity"/>
    <property type="evidence" value="ECO:0007669"/>
    <property type="project" value="TreeGrafter"/>
</dbReference>
<keyword evidence="8" id="KW-1185">Reference proteome</keyword>
<evidence type="ECO:0000259" key="6">
    <source>
        <dbReference type="PROSITE" id="PS51192"/>
    </source>
</evidence>
<keyword evidence="3" id="KW-0378">Hydrolase</keyword>
<feature type="domain" description="Helicase C-terminal" evidence="7">
    <location>
        <begin position="634"/>
        <end position="810"/>
    </location>
</feature>
<dbReference type="PROSITE" id="PS51194">
    <property type="entry name" value="HELICASE_CTER"/>
    <property type="match status" value="1"/>
</dbReference>
<dbReference type="AlphaFoldDB" id="A0A0N4ZT97"/>
<dbReference type="PANTHER" id="PTHR18934">
    <property type="entry name" value="ATP-DEPENDENT RNA HELICASE"/>
    <property type="match status" value="1"/>
</dbReference>
<dbReference type="STRING" id="131310.A0A0N4ZT97"/>
<dbReference type="PANTHER" id="PTHR18934:SF119">
    <property type="entry name" value="ATP-DEPENDENT RNA HELICASE A"/>
    <property type="match status" value="1"/>
</dbReference>
<dbReference type="GO" id="GO:0005524">
    <property type="term" value="F:ATP binding"/>
    <property type="evidence" value="ECO:0007669"/>
    <property type="project" value="UniProtKB-KW"/>
</dbReference>
<accession>A0A0N4ZT97</accession>
<dbReference type="Proteomes" id="UP000038045">
    <property type="component" value="Unplaced"/>
</dbReference>
<keyword evidence="5" id="KW-0067">ATP-binding</keyword>
<dbReference type="InterPro" id="IPR048333">
    <property type="entry name" value="HA2_WH"/>
</dbReference>
<evidence type="ECO:0000256" key="2">
    <source>
        <dbReference type="ARBA" id="ARBA00022741"/>
    </source>
</evidence>
<feature type="domain" description="Helicase ATP-binding" evidence="6">
    <location>
        <begin position="399"/>
        <end position="565"/>
    </location>
</feature>
<dbReference type="SMART" id="SM00847">
    <property type="entry name" value="HA2"/>
    <property type="match status" value="1"/>
</dbReference>
<dbReference type="CDD" id="cd18791">
    <property type="entry name" value="SF2_C_RHA"/>
    <property type="match status" value="1"/>
</dbReference>
<dbReference type="InterPro" id="IPR007502">
    <property type="entry name" value="Helicase-assoc_dom"/>
</dbReference>
<dbReference type="Pfam" id="PF00271">
    <property type="entry name" value="Helicase_C"/>
    <property type="match status" value="1"/>
</dbReference>
<dbReference type="Pfam" id="PF04408">
    <property type="entry name" value="WHD_HA2"/>
    <property type="match status" value="1"/>
</dbReference>
<dbReference type="GO" id="GO:0005730">
    <property type="term" value="C:nucleolus"/>
    <property type="evidence" value="ECO:0007669"/>
    <property type="project" value="TreeGrafter"/>
</dbReference>
<evidence type="ECO:0000256" key="1">
    <source>
        <dbReference type="ARBA" id="ARBA00008792"/>
    </source>
</evidence>
<sequence length="1157" mass="132608">MVNFSDNSLSLEDNKENSCLNFSPSDTCIQEFKSMKCAYQSEQNIKGSPWVLEIIDVWLFKERAADMLTKLTSLIEKINLRFSIQFKCNEGYYETSATLVISKFNYNYTGIGKGFSKNEAINDCAWNIIINLKKFCLESNINTKLSMYIKQLTVKNFGVSNEYFIFQPQKEEINIGGFIISLNNSKQQLKRILDSKYSSLEIIFSKHIYINQTRFFFVKRGAKLRGINFFGYGLGETLEGAEDEACYNIFFSYGEKQYTDDILSDKGKKYMLKENFCTIKVDSDVEKDLENFIEKFNVKTAFIPKTVNSRINLMPNVKPNVSIAQNSRRKYKMDEWIGPTKNYCCWSDSQLHENHKYFNKDLNEISRMLLEEERNKIINDDLENRRCVLPICMEKSKLLKIVEENQLIIIKSNTGSGKSTQIPQILLKSYIENLRGAEFNCVVTQPRRLCAVSLANQVAMERYEEVGNSVGYSVRFERCNPRPFGSIFYTTVGTLLRSISFGLKGITHIVVDEVHERTISIDFLLIILKMMLEKNSSIKIILMSATINTKQFENYFKNNAYVYELSVPVFETKLLFLEDIIQELCYCPYGYEKVCDENGEILTFESFKENSSVSKKAEFIATDIEINDEIPYNLIVDILKKVIQEHSCSDGSILVFLPGWQEISTLKNIITSVENTEVFMNTIVIPLHSSLPINEQNGTIINEIGGKFKIIISTNIAESSITIPNVICVIDSGKLRANNFKNTNSMSILDTIWTSQDCMEQRAGRAGRTRSGYCYRLCTKSLFNNLPKKQKPGMHRESLHSIILSIKSLELGDPYNFLNLAIEPPSQESIKDAEKYLIELSALDSEKNLTALGLQMVNFSFEPAYTKSLLVSILLNVPEEMALIMGYDNLHVPFFNKKVGKGYILQTIQEQFLVKHSLLSDHYMAWNFHNLVFEENLSIEEYERRCSNYCISTSASNLLFKTNNQITGKIRKDFSICNNNRKGNLCSSYKEFVLSSLLLKAHYPNVGYIFQEGVSEITNLCLNDFEGKKIKIQKDSCLYFNTQNNSNRTIKTNSPFYVYAKTRKNGKSIIGNNLTNVKPIQLLLFGCRNAYTDKDIGVELDQNICINMNRKIASQILGLRVVIDNMVDSLCLRGYLNAKEEEMRLEILKIISKLSVI</sequence>
<dbReference type="Gene3D" id="3.40.50.300">
    <property type="entry name" value="P-loop containing nucleotide triphosphate hydrolases"/>
    <property type="match status" value="2"/>
</dbReference>
<evidence type="ECO:0000256" key="5">
    <source>
        <dbReference type="ARBA" id="ARBA00022840"/>
    </source>
</evidence>
<evidence type="ECO:0000259" key="7">
    <source>
        <dbReference type="PROSITE" id="PS51194"/>
    </source>
</evidence>